<gene>
    <name evidence="1" type="ORF">SAMN04488051_11184</name>
</gene>
<reference evidence="1 2" key="1">
    <citation type="submission" date="2016-10" db="EMBL/GenBank/DDBJ databases">
        <authorList>
            <person name="de Groot N.N."/>
        </authorList>
    </citation>
    <scope>NUCLEOTIDE SEQUENCE [LARGE SCALE GENOMIC DNA]</scope>
    <source>
        <strain evidence="1 2">CGMCC 1.3430</strain>
    </source>
</reference>
<dbReference type="EMBL" id="FNRM01000011">
    <property type="protein sequence ID" value="SEA98464.1"/>
    <property type="molecule type" value="Genomic_DNA"/>
</dbReference>
<dbReference type="Proteomes" id="UP000198773">
    <property type="component" value="Unassembled WGS sequence"/>
</dbReference>
<protein>
    <submittedName>
        <fullName evidence="1">Uncharacterized protein</fullName>
    </submittedName>
</protein>
<name>A0A1H4FMD3_ALKAM</name>
<sequence>MTKHLSDSSEQREAESHMLCELEKKLDLHFDQGARLPVSVGVQPDAIDLQNKVVVEVYARVGAVKGAQLHKIKGDVLKLALIGKELGSDWRKIMCFASDSAAGYVQGKSWVAEAAKVFGIEIHVVALSSELQAKVMAAQTRQKMVNPT</sequence>
<accession>A0A1H4FMD3</accession>
<keyword evidence="2" id="KW-1185">Reference proteome</keyword>
<dbReference type="RefSeq" id="WP_091344987.1">
    <property type="nucleotide sequence ID" value="NZ_FNRM01000011.1"/>
</dbReference>
<evidence type="ECO:0000313" key="1">
    <source>
        <dbReference type="EMBL" id="SEA98464.1"/>
    </source>
</evidence>
<organism evidence="1 2">
    <name type="scientific">Alkalimonas amylolytica</name>
    <dbReference type="NCBI Taxonomy" id="152573"/>
    <lineage>
        <taxon>Bacteria</taxon>
        <taxon>Pseudomonadati</taxon>
        <taxon>Pseudomonadota</taxon>
        <taxon>Gammaproteobacteria</taxon>
        <taxon>Alkalimonas</taxon>
    </lineage>
</organism>
<evidence type="ECO:0000313" key="2">
    <source>
        <dbReference type="Proteomes" id="UP000198773"/>
    </source>
</evidence>
<dbReference type="OrthoDB" id="7062242at2"/>
<dbReference type="AlphaFoldDB" id="A0A1H4FMD3"/>
<dbReference type="STRING" id="152573.SAMN04488051_11184"/>
<proteinExistence type="predicted"/>